<proteinExistence type="predicted"/>
<dbReference type="EMBL" id="UYWX01001142">
    <property type="protein sequence ID" value="VDM20227.1"/>
    <property type="molecule type" value="Genomic_DNA"/>
</dbReference>
<protein>
    <submittedName>
        <fullName evidence="4">BAT2_N domain-containing protein</fullName>
    </submittedName>
</protein>
<evidence type="ECO:0000313" key="2">
    <source>
        <dbReference type="EMBL" id="VDM20227.1"/>
    </source>
</evidence>
<evidence type="ECO:0000313" key="4">
    <source>
        <dbReference type="WBParaSite" id="TTAC_0000251001-mRNA-1"/>
    </source>
</evidence>
<feature type="compositionally biased region" description="Low complexity" evidence="1">
    <location>
        <begin position="61"/>
        <end position="73"/>
    </location>
</feature>
<evidence type="ECO:0000313" key="3">
    <source>
        <dbReference type="Proteomes" id="UP000274429"/>
    </source>
</evidence>
<dbReference type="Proteomes" id="UP000274429">
    <property type="component" value="Unassembled WGS sequence"/>
</dbReference>
<feature type="compositionally biased region" description="Low complexity" evidence="1">
    <location>
        <begin position="24"/>
        <end position="36"/>
    </location>
</feature>
<gene>
    <name evidence="2" type="ORF">TTAC_LOCUS2497</name>
</gene>
<feature type="region of interest" description="Disordered" evidence="1">
    <location>
        <begin position="1"/>
        <end position="42"/>
    </location>
</feature>
<organism evidence="4">
    <name type="scientific">Hydatigena taeniaeformis</name>
    <name type="common">Feline tapeworm</name>
    <name type="synonym">Taenia taeniaeformis</name>
    <dbReference type="NCBI Taxonomy" id="6205"/>
    <lineage>
        <taxon>Eukaryota</taxon>
        <taxon>Metazoa</taxon>
        <taxon>Spiralia</taxon>
        <taxon>Lophotrochozoa</taxon>
        <taxon>Platyhelminthes</taxon>
        <taxon>Cestoda</taxon>
        <taxon>Eucestoda</taxon>
        <taxon>Cyclophyllidea</taxon>
        <taxon>Taeniidae</taxon>
        <taxon>Hydatigera</taxon>
    </lineage>
</organism>
<accession>A0A0R3WP22</accession>
<reference evidence="4" key="1">
    <citation type="submission" date="2017-02" db="UniProtKB">
        <authorList>
            <consortium name="WormBaseParasite"/>
        </authorList>
    </citation>
    <scope>IDENTIFICATION</scope>
</reference>
<dbReference type="WBParaSite" id="TTAC_0000251001-mRNA-1">
    <property type="protein sequence ID" value="TTAC_0000251001-mRNA-1"/>
    <property type="gene ID" value="TTAC_0000251001"/>
</dbReference>
<feature type="compositionally biased region" description="Polar residues" evidence="1">
    <location>
        <begin position="149"/>
        <end position="158"/>
    </location>
</feature>
<dbReference type="OrthoDB" id="10491905at2759"/>
<reference evidence="2 3" key="2">
    <citation type="submission" date="2018-11" db="EMBL/GenBank/DDBJ databases">
        <authorList>
            <consortium name="Pathogen Informatics"/>
        </authorList>
    </citation>
    <scope>NUCLEOTIDE SEQUENCE [LARGE SCALE GENOMIC DNA]</scope>
</reference>
<sequence length="337" mass="34984">MNGDLTPAEACELKASLGRLNGRSPGPSSSPTVSPSVKVANQPDNVWTARKLAALGGYAETPAANTATTTNMNSGKSDRIGEKPNHISSSAVAAAPGKLNSVTSDTASSKQGIVEKHKKTSKNGDVLKQKGNLESSSGDKRTSKKDQQQNRGAPTLSFTTTPSANAATTTTLDVTETASTFLPNTVQHPYYSAPPFYTTGTPHPSPFFPAPPHTHFGPPPPPPPCFIPPPLPPYFQQTHHPPAQPPPPYLFSPANPAAVVAGAPYLSFQLPPPSITHGLPGPLHPAAGSVSTGTPLLGVPHTLPFVTPTTASPTTIGIAEEERNAIVRAISKISPPK</sequence>
<feature type="compositionally biased region" description="Basic and acidic residues" evidence="1">
    <location>
        <begin position="137"/>
        <end position="148"/>
    </location>
</feature>
<feature type="region of interest" description="Disordered" evidence="1">
    <location>
        <begin position="58"/>
        <end position="167"/>
    </location>
</feature>
<evidence type="ECO:0000256" key="1">
    <source>
        <dbReference type="SAM" id="MobiDB-lite"/>
    </source>
</evidence>
<dbReference type="STRING" id="6205.A0A0R3WP22"/>
<feature type="compositionally biased region" description="Polar residues" evidence="1">
    <location>
        <begin position="100"/>
        <end position="111"/>
    </location>
</feature>
<dbReference type="AlphaFoldDB" id="A0A0R3WP22"/>
<name>A0A0R3WP22_HYDTA</name>
<keyword evidence="3" id="KW-1185">Reference proteome</keyword>
<feature type="compositionally biased region" description="Basic and acidic residues" evidence="1">
    <location>
        <begin position="76"/>
        <end position="85"/>
    </location>
</feature>